<feature type="domain" description="Phosphotyrosine protein phosphatase I" evidence="6">
    <location>
        <begin position="2"/>
        <end position="149"/>
    </location>
</feature>
<dbReference type="PRINTS" id="PR00719">
    <property type="entry name" value="LMWPTPASE"/>
</dbReference>
<accession>A0ABP7W4Y1</accession>
<evidence type="ECO:0000256" key="4">
    <source>
        <dbReference type="ARBA" id="ARBA00022912"/>
    </source>
</evidence>
<evidence type="ECO:0000256" key="3">
    <source>
        <dbReference type="ARBA" id="ARBA00022801"/>
    </source>
</evidence>
<gene>
    <name evidence="7" type="ORF">GCM10022410_26020</name>
</gene>
<comment type="caution">
    <text evidence="7">The sequence shown here is derived from an EMBL/GenBank/DDBJ whole genome shotgun (WGS) entry which is preliminary data.</text>
</comment>
<organism evidence="7 8">
    <name type="scientific">Amphibacillus indicireducens</name>
    <dbReference type="NCBI Taxonomy" id="1076330"/>
    <lineage>
        <taxon>Bacteria</taxon>
        <taxon>Bacillati</taxon>
        <taxon>Bacillota</taxon>
        <taxon>Bacilli</taxon>
        <taxon>Bacillales</taxon>
        <taxon>Bacillaceae</taxon>
        <taxon>Amphibacillus</taxon>
    </lineage>
</organism>
<dbReference type="SUPFAM" id="SSF52788">
    <property type="entry name" value="Phosphotyrosine protein phosphatases I"/>
    <property type="match status" value="1"/>
</dbReference>
<evidence type="ECO:0000313" key="8">
    <source>
        <dbReference type="Proteomes" id="UP001501734"/>
    </source>
</evidence>
<evidence type="ECO:0000313" key="7">
    <source>
        <dbReference type="EMBL" id="GAA4081069.1"/>
    </source>
</evidence>
<dbReference type="InterPro" id="IPR050438">
    <property type="entry name" value="LMW_PTPase"/>
</dbReference>
<dbReference type="InterPro" id="IPR017867">
    <property type="entry name" value="Tyr_phospatase_low_mol_wt"/>
</dbReference>
<reference evidence="8" key="1">
    <citation type="journal article" date="2019" name="Int. J. Syst. Evol. Microbiol.">
        <title>The Global Catalogue of Microorganisms (GCM) 10K type strain sequencing project: providing services to taxonomists for standard genome sequencing and annotation.</title>
        <authorList>
            <consortium name="The Broad Institute Genomics Platform"/>
            <consortium name="The Broad Institute Genome Sequencing Center for Infectious Disease"/>
            <person name="Wu L."/>
            <person name="Ma J."/>
        </authorList>
    </citation>
    <scope>NUCLEOTIDE SEQUENCE [LARGE SCALE GENOMIC DNA]</scope>
    <source>
        <strain evidence="8">JCM 17250</strain>
    </source>
</reference>
<dbReference type="Gene3D" id="3.40.50.2300">
    <property type="match status" value="1"/>
</dbReference>
<evidence type="ECO:0000256" key="2">
    <source>
        <dbReference type="ARBA" id="ARBA00013064"/>
    </source>
</evidence>
<dbReference type="CDD" id="cd16343">
    <property type="entry name" value="LMWPTP"/>
    <property type="match status" value="1"/>
</dbReference>
<dbReference type="PANTHER" id="PTHR11717">
    <property type="entry name" value="LOW MOLECULAR WEIGHT PROTEIN TYROSINE PHOSPHATASE"/>
    <property type="match status" value="1"/>
</dbReference>
<evidence type="ECO:0000256" key="1">
    <source>
        <dbReference type="ARBA" id="ARBA00011063"/>
    </source>
</evidence>
<dbReference type="Proteomes" id="UP001501734">
    <property type="component" value="Unassembled WGS sequence"/>
</dbReference>
<protein>
    <recommendedName>
        <fullName evidence="2">protein-tyrosine-phosphatase</fullName>
        <ecNumber evidence="2">3.1.3.48</ecNumber>
    </recommendedName>
</protein>
<keyword evidence="3" id="KW-0378">Hydrolase</keyword>
<dbReference type="RefSeq" id="WP_344914162.1">
    <property type="nucleotide sequence ID" value="NZ_BAABDL010000156.1"/>
</dbReference>
<dbReference type="EC" id="3.1.3.48" evidence="2"/>
<dbReference type="InterPro" id="IPR036196">
    <property type="entry name" value="Ptyr_pPase_sf"/>
</dbReference>
<evidence type="ECO:0000259" key="6">
    <source>
        <dbReference type="SMART" id="SM00226"/>
    </source>
</evidence>
<name>A0ABP7W4Y1_9BACI</name>
<keyword evidence="4" id="KW-0904">Protein phosphatase</keyword>
<dbReference type="SMART" id="SM00226">
    <property type="entry name" value="LMWPc"/>
    <property type="match status" value="1"/>
</dbReference>
<dbReference type="InterPro" id="IPR023485">
    <property type="entry name" value="Ptyr_pPase"/>
</dbReference>
<dbReference type="EMBL" id="BAABDL010000156">
    <property type="protein sequence ID" value="GAA4081069.1"/>
    <property type="molecule type" value="Genomic_DNA"/>
</dbReference>
<dbReference type="Pfam" id="PF01451">
    <property type="entry name" value="LMWPc"/>
    <property type="match status" value="1"/>
</dbReference>
<keyword evidence="8" id="KW-1185">Reference proteome</keyword>
<comment type="similarity">
    <text evidence="1">Belongs to the low molecular weight phosphotyrosine protein phosphatase family.</text>
</comment>
<sequence>MIKVLFICLGNICRSPMAEAYFKNLVNEAGLSAKFIIDSAGTSDWNEGKAPHEGTQKKLNEYKLSFQGIYSRQITPSDFSQFDYIIAMDEQNLIDLEHIQQQTTQAKMLRLMDFVENAPIKDIPDPYYTGDFDQTYELIEAGCQALLQSIRTEEKI</sequence>
<evidence type="ECO:0000256" key="5">
    <source>
        <dbReference type="ARBA" id="ARBA00051722"/>
    </source>
</evidence>
<comment type="catalytic activity">
    <reaction evidence="5">
        <text>O-phospho-L-tyrosyl-[protein] + H2O = L-tyrosyl-[protein] + phosphate</text>
        <dbReference type="Rhea" id="RHEA:10684"/>
        <dbReference type="Rhea" id="RHEA-COMP:10136"/>
        <dbReference type="Rhea" id="RHEA-COMP:20101"/>
        <dbReference type="ChEBI" id="CHEBI:15377"/>
        <dbReference type="ChEBI" id="CHEBI:43474"/>
        <dbReference type="ChEBI" id="CHEBI:46858"/>
        <dbReference type="ChEBI" id="CHEBI:61978"/>
        <dbReference type="EC" id="3.1.3.48"/>
    </reaction>
</comment>
<dbReference type="PANTHER" id="PTHR11717:SF7">
    <property type="entry name" value="LOW MOLECULAR WEIGHT PHOSPHOTYROSINE PROTEIN PHOSPHATASE"/>
    <property type="match status" value="1"/>
</dbReference>
<proteinExistence type="inferred from homology"/>